<accession>A0ABQ3ZJI7</accession>
<dbReference type="InterPro" id="IPR004378">
    <property type="entry name" value="F420H2_quin_Rdtase"/>
</dbReference>
<dbReference type="Gene3D" id="2.30.110.10">
    <property type="entry name" value="Electron Transport, Fmn-binding Protein, Chain A"/>
    <property type="match status" value="1"/>
</dbReference>
<sequence>MSEQSATALAQDRVIDITTIGRRSGSPSRIEIWFHRVDGRYYITGTPGRPRDWYANLVANPAFTFHLKQSATADLPATARPVTDPGEREQVFTALLTPLHEITSRPGHAPEFWIAGSPLVEVTFPPYG</sequence>
<proteinExistence type="predicted"/>
<dbReference type="Proteomes" id="UP000603200">
    <property type="component" value="Unassembled WGS sequence"/>
</dbReference>
<dbReference type="SUPFAM" id="SSF50475">
    <property type="entry name" value="FMN-binding split barrel"/>
    <property type="match status" value="1"/>
</dbReference>
<comment type="caution">
    <text evidence="1">The sequence shown here is derived from an EMBL/GenBank/DDBJ whole genome shotgun (WGS) entry which is preliminary data.</text>
</comment>
<dbReference type="RefSeq" id="WP_203836015.1">
    <property type="nucleotide sequence ID" value="NZ_BAAATV010000003.1"/>
</dbReference>
<dbReference type="InterPro" id="IPR012349">
    <property type="entry name" value="Split_barrel_FMN-bd"/>
</dbReference>
<organism evidence="1 2">
    <name type="scientific">Winogradskya humida</name>
    <dbReference type="NCBI Taxonomy" id="113566"/>
    <lineage>
        <taxon>Bacteria</taxon>
        <taxon>Bacillati</taxon>
        <taxon>Actinomycetota</taxon>
        <taxon>Actinomycetes</taxon>
        <taxon>Micromonosporales</taxon>
        <taxon>Micromonosporaceae</taxon>
        <taxon>Winogradskya</taxon>
    </lineage>
</organism>
<dbReference type="Pfam" id="PF04075">
    <property type="entry name" value="F420H2_quin_red"/>
    <property type="match status" value="1"/>
</dbReference>
<name>A0ABQ3ZJI7_9ACTN</name>
<evidence type="ECO:0000313" key="1">
    <source>
        <dbReference type="EMBL" id="GIE18754.1"/>
    </source>
</evidence>
<reference evidence="1 2" key="1">
    <citation type="submission" date="2021-01" db="EMBL/GenBank/DDBJ databases">
        <title>Whole genome shotgun sequence of Actinoplanes humidus NBRC 14915.</title>
        <authorList>
            <person name="Komaki H."/>
            <person name="Tamura T."/>
        </authorList>
    </citation>
    <scope>NUCLEOTIDE SEQUENCE [LARGE SCALE GENOMIC DNA]</scope>
    <source>
        <strain evidence="1 2">NBRC 14915</strain>
    </source>
</reference>
<keyword evidence="2" id="KW-1185">Reference proteome</keyword>
<dbReference type="EMBL" id="BOMN01000023">
    <property type="protein sequence ID" value="GIE18754.1"/>
    <property type="molecule type" value="Genomic_DNA"/>
</dbReference>
<gene>
    <name evidence="1" type="ORF">Ahu01nite_018560</name>
</gene>
<evidence type="ECO:0000313" key="2">
    <source>
        <dbReference type="Proteomes" id="UP000603200"/>
    </source>
</evidence>
<protein>
    <recommendedName>
        <fullName evidence="3">Deazaflavin-dependent oxidoreductase (Nitroreductase family)</fullName>
    </recommendedName>
</protein>
<dbReference type="NCBIfam" id="TIGR00026">
    <property type="entry name" value="hi_GC_TIGR00026"/>
    <property type="match status" value="1"/>
</dbReference>
<evidence type="ECO:0008006" key="3">
    <source>
        <dbReference type="Google" id="ProtNLM"/>
    </source>
</evidence>